<keyword evidence="2" id="KW-1185">Reference proteome</keyword>
<reference evidence="2" key="2">
    <citation type="submission" date="2015-01" db="EMBL/GenBank/DDBJ databases">
        <title>Evolutionary Origins and Diversification of the Mycorrhizal Mutualists.</title>
        <authorList>
            <consortium name="DOE Joint Genome Institute"/>
            <consortium name="Mycorrhizal Genomics Consortium"/>
            <person name="Kohler A."/>
            <person name="Kuo A."/>
            <person name="Nagy L.G."/>
            <person name="Floudas D."/>
            <person name="Copeland A."/>
            <person name="Barry K.W."/>
            <person name="Cichocki N."/>
            <person name="Veneault-Fourrey C."/>
            <person name="LaButti K."/>
            <person name="Lindquist E.A."/>
            <person name="Lipzen A."/>
            <person name="Lundell T."/>
            <person name="Morin E."/>
            <person name="Murat C."/>
            <person name="Riley R."/>
            <person name="Ohm R."/>
            <person name="Sun H."/>
            <person name="Tunlid A."/>
            <person name="Henrissat B."/>
            <person name="Grigoriev I.V."/>
            <person name="Hibbett D.S."/>
            <person name="Martin F."/>
        </authorList>
    </citation>
    <scope>NUCLEOTIDE SEQUENCE [LARGE SCALE GENOMIC DNA]</scope>
    <source>
        <strain evidence="2">441</strain>
    </source>
</reference>
<accession>A0A0C9YIQ8</accession>
<dbReference type="Proteomes" id="UP000054018">
    <property type="component" value="Unassembled WGS sequence"/>
</dbReference>
<name>A0A0C9YIQ8_9AGAM</name>
<dbReference type="AlphaFoldDB" id="A0A0C9YIQ8"/>
<reference evidence="1 2" key="1">
    <citation type="submission" date="2014-04" db="EMBL/GenBank/DDBJ databases">
        <authorList>
            <consortium name="DOE Joint Genome Institute"/>
            <person name="Kuo A."/>
            <person name="Kohler A."/>
            <person name="Costa M.D."/>
            <person name="Nagy L.G."/>
            <person name="Floudas D."/>
            <person name="Copeland A."/>
            <person name="Barry K.W."/>
            <person name="Cichocki N."/>
            <person name="Veneault-Fourrey C."/>
            <person name="LaButti K."/>
            <person name="Lindquist E.A."/>
            <person name="Lipzen A."/>
            <person name="Lundell T."/>
            <person name="Morin E."/>
            <person name="Murat C."/>
            <person name="Sun H."/>
            <person name="Tunlid A."/>
            <person name="Henrissat B."/>
            <person name="Grigoriev I.V."/>
            <person name="Hibbett D.S."/>
            <person name="Martin F."/>
            <person name="Nordberg H.P."/>
            <person name="Cantor M.N."/>
            <person name="Hua S.X."/>
        </authorList>
    </citation>
    <scope>NUCLEOTIDE SEQUENCE [LARGE SCALE GENOMIC DNA]</scope>
    <source>
        <strain evidence="1 2">441</strain>
    </source>
</reference>
<gene>
    <name evidence="1" type="ORF">PISMIDRAFT_686213</name>
</gene>
<sequence length="97" mass="10737">MCFPEVCSECFFLTNGSDLFEIRLESGFGSRTEQSSNNASLLATLCFTALLQWNCHKVRLPPAFGYNSTSLPYLTNFAMTLSWPSASSVTFVLYEGA</sequence>
<proteinExistence type="predicted"/>
<dbReference type="EMBL" id="KN833854">
    <property type="protein sequence ID" value="KIK16526.1"/>
    <property type="molecule type" value="Genomic_DNA"/>
</dbReference>
<organism evidence="1 2">
    <name type="scientific">Pisolithus microcarpus 441</name>
    <dbReference type="NCBI Taxonomy" id="765257"/>
    <lineage>
        <taxon>Eukaryota</taxon>
        <taxon>Fungi</taxon>
        <taxon>Dikarya</taxon>
        <taxon>Basidiomycota</taxon>
        <taxon>Agaricomycotina</taxon>
        <taxon>Agaricomycetes</taxon>
        <taxon>Agaricomycetidae</taxon>
        <taxon>Boletales</taxon>
        <taxon>Sclerodermatineae</taxon>
        <taxon>Pisolithaceae</taxon>
        <taxon>Pisolithus</taxon>
    </lineage>
</organism>
<evidence type="ECO:0000313" key="2">
    <source>
        <dbReference type="Proteomes" id="UP000054018"/>
    </source>
</evidence>
<dbReference type="HOGENOM" id="CLU_2347516_0_0_1"/>
<evidence type="ECO:0000313" key="1">
    <source>
        <dbReference type="EMBL" id="KIK16526.1"/>
    </source>
</evidence>
<protein>
    <submittedName>
        <fullName evidence="1">Uncharacterized protein</fullName>
    </submittedName>
</protein>